<dbReference type="SUPFAM" id="SSF53335">
    <property type="entry name" value="S-adenosyl-L-methionine-dependent methyltransferases"/>
    <property type="match status" value="1"/>
</dbReference>
<dbReference type="Pfam" id="PF05430">
    <property type="entry name" value="Methyltransf_30"/>
    <property type="match status" value="1"/>
</dbReference>
<dbReference type="Proteomes" id="UP001170954">
    <property type="component" value="Unassembled WGS sequence"/>
</dbReference>
<feature type="domain" description="MnmC-like methyltransferase" evidence="1">
    <location>
        <begin position="143"/>
        <end position="220"/>
    </location>
</feature>
<evidence type="ECO:0000259" key="1">
    <source>
        <dbReference type="Pfam" id="PF05430"/>
    </source>
</evidence>
<reference evidence="2" key="2">
    <citation type="journal article" date="2022" name="Sci. Total Environ.">
        <title>Prevalence, transmission, and molecular epidemiology of tet(X)-positive bacteria among humans, animals, and environmental niches in China: An epidemiological, and genomic-based study.</title>
        <authorList>
            <person name="Dong N."/>
            <person name="Zeng Y."/>
            <person name="Cai C."/>
            <person name="Sun C."/>
            <person name="Lu J."/>
            <person name="Liu C."/>
            <person name="Zhou H."/>
            <person name="Sun Q."/>
            <person name="Shu L."/>
            <person name="Wang H."/>
            <person name="Wang Y."/>
            <person name="Wang S."/>
            <person name="Wu C."/>
            <person name="Chan E.W."/>
            <person name="Chen G."/>
            <person name="Shen Z."/>
            <person name="Chen S."/>
            <person name="Zhang R."/>
        </authorList>
    </citation>
    <scope>NUCLEOTIDE SEQUENCE</scope>
    <source>
        <strain evidence="2">R1692</strain>
    </source>
</reference>
<name>A0ABT7NJN1_9SPHI</name>
<evidence type="ECO:0000313" key="2">
    <source>
        <dbReference type="EMBL" id="MDM1047422.1"/>
    </source>
</evidence>
<dbReference type="InterPro" id="IPR008471">
    <property type="entry name" value="MnmC-like_methylTransf"/>
</dbReference>
<reference evidence="2" key="1">
    <citation type="submission" date="2020-06" db="EMBL/GenBank/DDBJ databases">
        <authorList>
            <person name="Dong N."/>
        </authorList>
    </citation>
    <scope>NUCLEOTIDE SEQUENCE</scope>
    <source>
        <strain evidence="2">R1692</strain>
    </source>
</reference>
<dbReference type="Gene3D" id="3.40.50.150">
    <property type="entry name" value="Vaccinia Virus protein VP39"/>
    <property type="match status" value="1"/>
</dbReference>
<dbReference type="RefSeq" id="WP_149524988.1">
    <property type="nucleotide sequence ID" value="NZ_CP030848.1"/>
</dbReference>
<dbReference type="PANTHER" id="PTHR39963:SF1">
    <property type="entry name" value="MNMC-LIKE METHYLTRANSFERASE DOMAIN-CONTAINING PROTEIN"/>
    <property type="match status" value="1"/>
</dbReference>
<dbReference type="PANTHER" id="PTHR39963">
    <property type="entry name" value="SLL0983 PROTEIN"/>
    <property type="match status" value="1"/>
</dbReference>
<accession>A0ABT7NJN1</accession>
<dbReference type="EMBL" id="JACAGK010000008">
    <property type="protein sequence ID" value="MDM1047422.1"/>
    <property type="molecule type" value="Genomic_DNA"/>
</dbReference>
<protein>
    <submittedName>
        <fullName evidence="2">tRNA (5-methylaminomethyl-2-thiouridine)(34)-methyltransferase MnmD</fullName>
    </submittedName>
</protein>
<proteinExistence type="predicted"/>
<dbReference type="NCBIfam" id="NF033855">
    <property type="entry name" value="tRNA_MNMC2"/>
    <property type="match status" value="1"/>
</dbReference>
<organism evidence="2 3">
    <name type="scientific">Sphingobacterium hotanense</name>
    <dbReference type="NCBI Taxonomy" id="649196"/>
    <lineage>
        <taxon>Bacteria</taxon>
        <taxon>Pseudomonadati</taxon>
        <taxon>Bacteroidota</taxon>
        <taxon>Sphingobacteriia</taxon>
        <taxon>Sphingobacteriales</taxon>
        <taxon>Sphingobacteriaceae</taxon>
        <taxon>Sphingobacterium</taxon>
    </lineage>
</organism>
<sequence>MEFVKTDDGSKTLYQAEVGEHYHSKHGAHQESIHVFLNTGLRFFLEKEQTTQASILEVGFGTGLNFLLTADYCRKSEITLDYCGIEAYPLPLSLISQSEYNQYIDASLWDAFLDHYEAALIDKTNILPHIDLQIAHQKLMDFHPDQLFDVLYFDAFAEIHQPEMWTVEALAHVCQFLKPGGVFVTYAITGNLKRAMKSIGFSIEKAPGAPGKREMLRAVKLDSRY</sequence>
<comment type="caution">
    <text evidence="2">The sequence shown here is derived from an EMBL/GenBank/DDBJ whole genome shotgun (WGS) entry which is preliminary data.</text>
</comment>
<dbReference type="InterPro" id="IPR029063">
    <property type="entry name" value="SAM-dependent_MTases_sf"/>
</dbReference>
<keyword evidence="3" id="KW-1185">Reference proteome</keyword>
<gene>
    <name evidence="2" type="primary">mnmD</name>
    <name evidence="2" type="ORF">HX018_04095</name>
</gene>
<evidence type="ECO:0000313" key="3">
    <source>
        <dbReference type="Proteomes" id="UP001170954"/>
    </source>
</evidence>
<dbReference type="InterPro" id="IPR047785">
    <property type="entry name" value="tRNA_MNMC2"/>
</dbReference>